<reference evidence="1 2" key="2">
    <citation type="journal article" date="2022" name="Mol. Ecol. Resour.">
        <title>The genomes of chicory, endive, great burdock and yacon provide insights into Asteraceae paleo-polyploidization history and plant inulin production.</title>
        <authorList>
            <person name="Fan W."/>
            <person name="Wang S."/>
            <person name="Wang H."/>
            <person name="Wang A."/>
            <person name="Jiang F."/>
            <person name="Liu H."/>
            <person name="Zhao H."/>
            <person name="Xu D."/>
            <person name="Zhang Y."/>
        </authorList>
    </citation>
    <scope>NUCLEOTIDE SEQUENCE [LARGE SCALE GENOMIC DNA]</scope>
    <source>
        <strain evidence="2">cv. Punajuju</strain>
        <tissue evidence="1">Leaves</tissue>
    </source>
</reference>
<accession>A0ACB8YZF4</accession>
<evidence type="ECO:0000313" key="1">
    <source>
        <dbReference type="EMBL" id="KAI3690491.1"/>
    </source>
</evidence>
<keyword evidence="2" id="KW-1185">Reference proteome</keyword>
<name>A0ACB8YZF4_CICIN</name>
<reference evidence="2" key="1">
    <citation type="journal article" date="2022" name="Mol. Ecol. Resour.">
        <title>The genomes of chicory, endive, great burdock and yacon provide insights into Asteraceae palaeo-polyploidization history and plant inulin production.</title>
        <authorList>
            <person name="Fan W."/>
            <person name="Wang S."/>
            <person name="Wang H."/>
            <person name="Wang A."/>
            <person name="Jiang F."/>
            <person name="Liu H."/>
            <person name="Zhao H."/>
            <person name="Xu D."/>
            <person name="Zhang Y."/>
        </authorList>
    </citation>
    <scope>NUCLEOTIDE SEQUENCE [LARGE SCALE GENOMIC DNA]</scope>
    <source>
        <strain evidence="2">cv. Punajuju</strain>
    </source>
</reference>
<protein>
    <submittedName>
        <fullName evidence="1">Uncharacterized protein</fullName>
    </submittedName>
</protein>
<proteinExistence type="predicted"/>
<organism evidence="1 2">
    <name type="scientific">Cichorium intybus</name>
    <name type="common">Chicory</name>
    <dbReference type="NCBI Taxonomy" id="13427"/>
    <lineage>
        <taxon>Eukaryota</taxon>
        <taxon>Viridiplantae</taxon>
        <taxon>Streptophyta</taxon>
        <taxon>Embryophyta</taxon>
        <taxon>Tracheophyta</taxon>
        <taxon>Spermatophyta</taxon>
        <taxon>Magnoliopsida</taxon>
        <taxon>eudicotyledons</taxon>
        <taxon>Gunneridae</taxon>
        <taxon>Pentapetalae</taxon>
        <taxon>asterids</taxon>
        <taxon>campanulids</taxon>
        <taxon>Asterales</taxon>
        <taxon>Asteraceae</taxon>
        <taxon>Cichorioideae</taxon>
        <taxon>Cichorieae</taxon>
        <taxon>Cichoriinae</taxon>
        <taxon>Cichorium</taxon>
    </lineage>
</organism>
<gene>
    <name evidence="1" type="ORF">L2E82_48534</name>
</gene>
<dbReference type="Proteomes" id="UP001055811">
    <property type="component" value="Linkage Group LG09"/>
</dbReference>
<dbReference type="EMBL" id="CM042017">
    <property type="protein sequence ID" value="KAI3690491.1"/>
    <property type="molecule type" value="Genomic_DNA"/>
</dbReference>
<evidence type="ECO:0000313" key="2">
    <source>
        <dbReference type="Proteomes" id="UP001055811"/>
    </source>
</evidence>
<comment type="caution">
    <text evidence="1">The sequence shown here is derived from an EMBL/GenBank/DDBJ whole genome shotgun (WGS) entry which is preliminary data.</text>
</comment>
<sequence>MPAIEKYVEEEPNSDSELEEGEFIDSDESEKDHFDLDVDGSEKGDSLEMNDEGHGSRPEVQVEEDGSSDYCLVNVNREFLISGFGCRNDKNMALDIHERDVINNGDILREFPNNELKLNVMGCLINMKMEKYSNIPDQNTPMNDNFTSSQRWATSNKANKKERMSVKFIERISVKFIDIMRDSKHKKGKRKCTKDAEGKGMSDYVIIYCSSLSGCSIMAEVYKTVELGKAIGSQM</sequence>